<dbReference type="Proteomes" id="UP000095280">
    <property type="component" value="Unplaced"/>
</dbReference>
<evidence type="ECO:0000256" key="3">
    <source>
        <dbReference type="ARBA" id="ARBA00012759"/>
    </source>
</evidence>
<keyword evidence="6" id="KW-0378">Hydrolase</keyword>
<evidence type="ECO:0000313" key="11">
    <source>
        <dbReference type="WBParaSite" id="maker-uti_cns_0001357-snap-gene-0.4-mRNA-1"/>
    </source>
</evidence>
<dbReference type="InterPro" id="IPR050704">
    <property type="entry name" value="Peptidase_C85-like"/>
</dbReference>
<comment type="similarity">
    <text evidence="2">Belongs to the peptidase C85 family.</text>
</comment>
<name>A0A1I8J8Q4_9PLAT</name>
<organism evidence="10 12">
    <name type="scientific">Macrostomum lignano</name>
    <dbReference type="NCBI Taxonomy" id="282301"/>
    <lineage>
        <taxon>Eukaryota</taxon>
        <taxon>Metazoa</taxon>
        <taxon>Spiralia</taxon>
        <taxon>Lophotrochozoa</taxon>
        <taxon>Platyhelminthes</taxon>
        <taxon>Rhabditophora</taxon>
        <taxon>Macrostomorpha</taxon>
        <taxon>Macrostomida</taxon>
        <taxon>Macrostomidae</taxon>
        <taxon>Macrostomum</taxon>
    </lineage>
</organism>
<feature type="compositionally biased region" description="Basic and acidic residues" evidence="8">
    <location>
        <begin position="142"/>
        <end position="151"/>
    </location>
</feature>
<dbReference type="EC" id="3.4.19.12" evidence="3"/>
<dbReference type="CDD" id="cd22752">
    <property type="entry name" value="OTU_OTUD5-like"/>
    <property type="match status" value="1"/>
</dbReference>
<dbReference type="GO" id="GO:0004843">
    <property type="term" value="F:cysteine-type deubiquitinase activity"/>
    <property type="evidence" value="ECO:0007669"/>
    <property type="project" value="UniProtKB-EC"/>
</dbReference>
<dbReference type="PROSITE" id="PS50802">
    <property type="entry name" value="OTU"/>
    <property type="match status" value="1"/>
</dbReference>
<evidence type="ECO:0000256" key="6">
    <source>
        <dbReference type="ARBA" id="ARBA00022801"/>
    </source>
</evidence>
<dbReference type="PANTHER" id="PTHR12419">
    <property type="entry name" value="OTU DOMAIN CONTAINING PROTEIN"/>
    <property type="match status" value="1"/>
</dbReference>
<dbReference type="InterPro" id="IPR038765">
    <property type="entry name" value="Papain-like_cys_pep_sf"/>
</dbReference>
<keyword evidence="10" id="KW-1185">Reference proteome</keyword>
<evidence type="ECO:0000256" key="4">
    <source>
        <dbReference type="ARBA" id="ARBA00022670"/>
    </source>
</evidence>
<dbReference type="InterPro" id="IPR003323">
    <property type="entry name" value="OTU_dom"/>
</dbReference>
<dbReference type="PANTHER" id="PTHR12419:SF4">
    <property type="entry name" value="OTU DOMAIN-CONTAINING PROTEIN 5"/>
    <property type="match status" value="1"/>
</dbReference>
<dbReference type="AlphaFoldDB" id="A0A1I8J8Q4"/>
<feature type="region of interest" description="Disordered" evidence="8">
    <location>
        <begin position="535"/>
        <end position="585"/>
    </location>
</feature>
<reference evidence="11 12" key="1">
    <citation type="submission" date="2016-11" db="UniProtKB">
        <authorList>
            <consortium name="WormBaseParasite"/>
        </authorList>
    </citation>
    <scope>IDENTIFICATION</scope>
</reference>
<feature type="region of interest" description="Disordered" evidence="8">
    <location>
        <begin position="264"/>
        <end position="290"/>
    </location>
</feature>
<dbReference type="SUPFAM" id="SSF54001">
    <property type="entry name" value="Cysteine proteinases"/>
    <property type="match status" value="1"/>
</dbReference>
<dbReference type="Gene3D" id="3.90.70.80">
    <property type="match status" value="1"/>
</dbReference>
<accession>A0A1I8J8Q4</accession>
<feature type="compositionally biased region" description="Polar residues" evidence="8">
    <location>
        <begin position="64"/>
        <end position="95"/>
    </location>
</feature>
<feature type="compositionally biased region" description="Low complexity" evidence="8">
    <location>
        <begin position="119"/>
        <end position="131"/>
    </location>
</feature>
<proteinExistence type="inferred from homology"/>
<dbReference type="WBParaSite" id="maker-uti_cns_0046228-snap-gene-0.5-mRNA-1">
    <property type="protein sequence ID" value="maker-uti_cns_0046228-snap-gene-0.5-mRNA-1"/>
    <property type="gene ID" value="maker-uti_cns_0046228-snap-gene-0.5"/>
</dbReference>
<evidence type="ECO:0000256" key="7">
    <source>
        <dbReference type="ARBA" id="ARBA00033460"/>
    </source>
</evidence>
<keyword evidence="4" id="KW-0645">Protease</keyword>
<dbReference type="WBParaSite" id="maker-uti_cns_0001357-snap-gene-0.4-mRNA-1">
    <property type="protein sequence ID" value="maker-uti_cns_0001357-snap-gene-0.4-mRNA-1"/>
    <property type="gene ID" value="maker-uti_cns_0001357-snap-gene-0.4"/>
</dbReference>
<evidence type="ECO:0000256" key="2">
    <source>
        <dbReference type="ARBA" id="ARBA00010407"/>
    </source>
</evidence>
<evidence type="ECO:0000256" key="5">
    <source>
        <dbReference type="ARBA" id="ARBA00022786"/>
    </source>
</evidence>
<feature type="compositionally biased region" description="Acidic residues" evidence="8">
    <location>
        <begin position="1"/>
        <end position="10"/>
    </location>
</feature>
<dbReference type="OrthoDB" id="409956at2759"/>
<dbReference type="GO" id="GO:0016579">
    <property type="term" value="P:protein deubiquitination"/>
    <property type="evidence" value="ECO:0007669"/>
    <property type="project" value="TreeGrafter"/>
</dbReference>
<sequence>MVGIEDEDSKELEGASFDPDSLNNLFENILITLSQLTTESSGPGPDRNSNEENQDQNQRRRTRPNSSRSQFDASDDNSSSRLTDSFSSASVSSKMTILPKKKAHKERNEQREHRHHAHGASSSQAAGYSEYPSPDFGQEPARMPHPEIDHRSGNLSDVIHGHGHHHPSGFQPQSHNFAELPNAEAYRQPFGDRSATSSSSMNVRHERNVIGSRKERPSAQYDLESGCHAKKRCLSPGFSDKNFPPSQQGASCGLPAHQGLYQSSHPQALLPGSSAQEDICNSDDNNSEDEYYGNITRKTIEDEEKFAQMMEKKGWCIKQMASDGACLFRAVADQIYGDQEMHDEVRTNCLNYMSKNEEHFSQYVTEDFAKYIARKRNVHCHGNHLEIQALAEVYNRPIEIYYYDIEPRNVFHGEYKTDYPPIRLSYHGSVHYNSIREPYSATVGIGLGLPEFEPGLADKQLLSEAIKRSEENQIEEAMLKDKMRDTDWDLMQSQIENQIAEESYKEYVNSRLGGSNASSAAACGGGGSGVGVGGGGFAAGTGRRSPRSKQQQHQLLPLSPRGSPPISAAAVVGSPRTPPPPTSIGASAAAVVGDFADAGLAAAASTASASPAARSSSTMPMPATNLVDYLPAEMSDWDENAILARALAESTLHYYESMRRDSSEGQGAAASSYDSGQPGCSKHS</sequence>
<evidence type="ECO:0000313" key="10">
    <source>
        <dbReference type="Proteomes" id="UP000095280"/>
    </source>
</evidence>
<evidence type="ECO:0000256" key="1">
    <source>
        <dbReference type="ARBA" id="ARBA00000707"/>
    </source>
</evidence>
<dbReference type="GO" id="GO:0061578">
    <property type="term" value="F:K63-linked deubiquitinase activity"/>
    <property type="evidence" value="ECO:0007669"/>
    <property type="project" value="TreeGrafter"/>
</dbReference>
<evidence type="ECO:0000256" key="8">
    <source>
        <dbReference type="SAM" id="MobiDB-lite"/>
    </source>
</evidence>
<protein>
    <recommendedName>
        <fullName evidence="3">ubiquitinyl hydrolase 1</fullName>
        <ecNumber evidence="3">3.4.19.12</ecNumber>
    </recommendedName>
    <alternativeName>
        <fullName evidence="7">Deubiquitinating enzyme A</fullName>
    </alternativeName>
</protein>
<evidence type="ECO:0000313" key="12">
    <source>
        <dbReference type="WBParaSite" id="maker-uti_cns_0046228-snap-gene-0.5-mRNA-1"/>
    </source>
</evidence>
<dbReference type="FunFam" id="3.90.70.80:FF:000018">
    <property type="entry name" value="OTU domain-containing protein 5-B"/>
    <property type="match status" value="1"/>
</dbReference>
<dbReference type="GO" id="GO:0006508">
    <property type="term" value="P:proteolysis"/>
    <property type="evidence" value="ECO:0007669"/>
    <property type="project" value="UniProtKB-KW"/>
</dbReference>
<comment type="catalytic activity">
    <reaction evidence="1">
        <text>Thiol-dependent hydrolysis of ester, thioester, amide, peptide and isopeptide bonds formed by the C-terminal Gly of ubiquitin (a 76-residue protein attached to proteins as an intracellular targeting signal).</text>
        <dbReference type="EC" id="3.4.19.12"/>
    </reaction>
</comment>
<feature type="region of interest" description="Disordered" evidence="8">
    <location>
        <begin position="36"/>
        <end position="151"/>
    </location>
</feature>
<feature type="region of interest" description="Disordered" evidence="8">
    <location>
        <begin position="1"/>
        <end position="21"/>
    </location>
</feature>
<feature type="domain" description="OTU" evidence="9">
    <location>
        <begin position="315"/>
        <end position="438"/>
    </location>
</feature>
<dbReference type="STRING" id="282301.A0A1I8J8Q4"/>
<feature type="region of interest" description="Disordered" evidence="8">
    <location>
        <begin position="657"/>
        <end position="684"/>
    </location>
</feature>
<keyword evidence="5" id="KW-0833">Ubl conjugation pathway</keyword>
<dbReference type="Pfam" id="PF02338">
    <property type="entry name" value="OTU"/>
    <property type="match status" value="1"/>
</dbReference>
<evidence type="ECO:0000259" key="9">
    <source>
        <dbReference type="PROSITE" id="PS50802"/>
    </source>
</evidence>